<dbReference type="SUPFAM" id="SSF50249">
    <property type="entry name" value="Nucleic acid-binding proteins"/>
    <property type="match status" value="1"/>
</dbReference>
<dbReference type="Pfam" id="PF00436">
    <property type="entry name" value="SSB"/>
    <property type="match status" value="1"/>
</dbReference>
<dbReference type="RefSeq" id="WP_229980880.1">
    <property type="nucleotide sequence ID" value="NZ_JAJJPB010000002.1"/>
</dbReference>
<dbReference type="HAMAP" id="MF_00984">
    <property type="entry name" value="SSB"/>
    <property type="match status" value="1"/>
</dbReference>
<keyword evidence="5" id="KW-1185">Reference proteome</keyword>
<dbReference type="NCBIfam" id="TIGR00621">
    <property type="entry name" value="ssb"/>
    <property type="match status" value="1"/>
</dbReference>
<evidence type="ECO:0000256" key="3">
    <source>
        <dbReference type="PIRNR" id="PIRNR002070"/>
    </source>
</evidence>
<comment type="subunit">
    <text evidence="2">Homotetramer.</text>
</comment>
<dbReference type="InterPro" id="IPR012340">
    <property type="entry name" value="NA-bd_OB-fold"/>
</dbReference>
<protein>
    <recommendedName>
        <fullName evidence="2 3">Single-stranded DNA-binding protein</fullName>
        <shortName evidence="2">SSB</shortName>
    </recommendedName>
</protein>
<evidence type="ECO:0000313" key="5">
    <source>
        <dbReference type="Proteomes" id="UP001165422"/>
    </source>
</evidence>
<comment type="caution">
    <text evidence="2">Lacks conserved residue(s) required for the propagation of feature annotation.</text>
</comment>
<proteinExistence type="inferred from homology"/>
<evidence type="ECO:0000256" key="2">
    <source>
        <dbReference type="HAMAP-Rule" id="MF_00984"/>
    </source>
</evidence>
<dbReference type="InterPro" id="IPR011344">
    <property type="entry name" value="ssDNA-bd"/>
</dbReference>
<dbReference type="PANTHER" id="PTHR10302:SF27">
    <property type="entry name" value="SINGLE-STRANDED DNA-BINDING PROTEIN"/>
    <property type="match status" value="1"/>
</dbReference>
<dbReference type="Gene3D" id="2.40.50.140">
    <property type="entry name" value="Nucleic acid-binding proteins"/>
    <property type="match status" value="1"/>
</dbReference>
<reference evidence="4" key="1">
    <citation type="submission" date="2021-11" db="EMBL/GenBank/DDBJ databases">
        <authorList>
            <person name="Qingchun L."/>
            <person name="Dong Z."/>
            <person name="Zongwei Q."/>
            <person name="Jia Z."/>
            <person name="Duotao L."/>
        </authorList>
    </citation>
    <scope>NUCLEOTIDE SEQUENCE</scope>
    <source>
        <strain evidence="4">WLY-B-L2</strain>
    </source>
</reference>
<dbReference type="PIRSF" id="PIRSF002070">
    <property type="entry name" value="SSB"/>
    <property type="match status" value="1"/>
</dbReference>
<organism evidence="4 5">
    <name type="scientific">Clostridium aromativorans</name>
    <dbReference type="NCBI Taxonomy" id="2836848"/>
    <lineage>
        <taxon>Bacteria</taxon>
        <taxon>Bacillati</taxon>
        <taxon>Bacillota</taxon>
        <taxon>Clostridia</taxon>
        <taxon>Eubacteriales</taxon>
        <taxon>Clostridiaceae</taxon>
        <taxon>Clostridium</taxon>
    </lineage>
</organism>
<dbReference type="CDD" id="cd04496">
    <property type="entry name" value="SSB_OBF"/>
    <property type="match status" value="1"/>
</dbReference>
<dbReference type="PROSITE" id="PS50935">
    <property type="entry name" value="SSB"/>
    <property type="match status" value="1"/>
</dbReference>
<dbReference type="InterPro" id="IPR000424">
    <property type="entry name" value="Primosome_PriB/ssb"/>
</dbReference>
<keyword evidence="1 2" id="KW-0238">DNA-binding</keyword>
<sequence length="111" mass="12649">MLNSVTLIGRLTKDAEIIKMENNVRSVIKFVLAVNKDFVNSSGEREADFIPISYWTNKGEKLYPYLKKGRLLGVNGRISTKNYVKDGVKKFSTIVEADKIQFLEYKEEALA</sequence>
<accession>A0ABS8N465</accession>
<dbReference type="Proteomes" id="UP001165422">
    <property type="component" value="Unassembled WGS sequence"/>
</dbReference>
<gene>
    <name evidence="4" type="primary">ssb</name>
    <name evidence="4" type="ORF">LN736_03685</name>
</gene>
<dbReference type="GO" id="GO:0003677">
    <property type="term" value="F:DNA binding"/>
    <property type="evidence" value="ECO:0007669"/>
    <property type="project" value="UniProtKB-KW"/>
</dbReference>
<dbReference type="EMBL" id="JAJJPB010000002">
    <property type="protein sequence ID" value="MCC9293969.1"/>
    <property type="molecule type" value="Genomic_DNA"/>
</dbReference>
<comment type="caution">
    <text evidence="4">The sequence shown here is derived from an EMBL/GenBank/DDBJ whole genome shotgun (WGS) entry which is preliminary data.</text>
</comment>
<name>A0ABS8N465_9CLOT</name>
<dbReference type="PANTHER" id="PTHR10302">
    <property type="entry name" value="SINGLE-STRANDED DNA-BINDING PROTEIN"/>
    <property type="match status" value="1"/>
</dbReference>
<evidence type="ECO:0000256" key="1">
    <source>
        <dbReference type="ARBA" id="ARBA00023125"/>
    </source>
</evidence>
<evidence type="ECO:0000313" key="4">
    <source>
        <dbReference type="EMBL" id="MCC9293969.1"/>
    </source>
</evidence>